<feature type="transmembrane region" description="Helical" evidence="1">
    <location>
        <begin position="67"/>
        <end position="88"/>
    </location>
</feature>
<sequence>MLFGSIVFLSSLLFFHQIGNFEKGKIKTRAVKVSLLIELFFDIIPSVVSLLFQLATQKSLSSYAGQIISTLNMLNGAICAVMYAKIFLTTEKQIFMHSRYDSSKVAPRNVSSTQIRRTK</sequence>
<feature type="transmembrane region" description="Helical" evidence="1">
    <location>
        <begin position="33"/>
        <end position="55"/>
    </location>
</feature>
<keyword evidence="1" id="KW-1133">Transmembrane helix</keyword>
<keyword evidence="1" id="KW-0472">Membrane</keyword>
<protein>
    <submittedName>
        <fullName evidence="3">Uncharacterized protein</fullName>
    </submittedName>
</protein>
<evidence type="ECO:0000313" key="3">
    <source>
        <dbReference type="WBParaSite" id="jg19096"/>
    </source>
</evidence>
<reference evidence="3" key="1">
    <citation type="submission" date="2022-11" db="UniProtKB">
        <authorList>
            <consortium name="WormBaseParasite"/>
        </authorList>
    </citation>
    <scope>IDENTIFICATION</scope>
</reference>
<accession>A0A915DG42</accession>
<evidence type="ECO:0000256" key="1">
    <source>
        <dbReference type="SAM" id="Phobius"/>
    </source>
</evidence>
<keyword evidence="2" id="KW-1185">Reference proteome</keyword>
<evidence type="ECO:0000313" key="2">
    <source>
        <dbReference type="Proteomes" id="UP000887574"/>
    </source>
</evidence>
<dbReference type="AlphaFoldDB" id="A0A915DG42"/>
<organism evidence="2 3">
    <name type="scientific">Ditylenchus dipsaci</name>
    <dbReference type="NCBI Taxonomy" id="166011"/>
    <lineage>
        <taxon>Eukaryota</taxon>
        <taxon>Metazoa</taxon>
        <taxon>Ecdysozoa</taxon>
        <taxon>Nematoda</taxon>
        <taxon>Chromadorea</taxon>
        <taxon>Rhabditida</taxon>
        <taxon>Tylenchina</taxon>
        <taxon>Tylenchomorpha</taxon>
        <taxon>Sphaerularioidea</taxon>
        <taxon>Anguinidae</taxon>
        <taxon>Anguininae</taxon>
        <taxon>Ditylenchus</taxon>
    </lineage>
</organism>
<dbReference type="WBParaSite" id="jg19096">
    <property type="protein sequence ID" value="jg19096"/>
    <property type="gene ID" value="jg19096"/>
</dbReference>
<name>A0A915DG42_9BILA</name>
<proteinExistence type="predicted"/>
<keyword evidence="1" id="KW-0812">Transmembrane</keyword>
<dbReference type="Proteomes" id="UP000887574">
    <property type="component" value="Unplaced"/>
</dbReference>
<feature type="transmembrane region" description="Helical" evidence="1">
    <location>
        <begin position="6"/>
        <end position="21"/>
    </location>
</feature>